<evidence type="ECO:0000256" key="3">
    <source>
        <dbReference type="ARBA" id="ARBA00017053"/>
    </source>
</evidence>
<evidence type="ECO:0000256" key="13">
    <source>
        <dbReference type="ARBA" id="ARBA00030934"/>
    </source>
</evidence>
<evidence type="ECO:0000256" key="16">
    <source>
        <dbReference type="SAM" id="Phobius"/>
    </source>
</evidence>
<keyword evidence="9" id="KW-0479">Metal-binding</keyword>
<sequence length="139" mass="14730">MNLESQVRPAIPAQESTEATGHVSTPSARTGLIGAILAGIAASLCCVGPLVLLLLGIGGAWVASLSALEPFRPLFIAFTLGFLGYAFYKVYKPASASNCSVDGVCAQPSAERRNKLILWTITVLIMALLAFPYYGQWLI</sequence>
<keyword evidence="6" id="KW-1003">Cell membrane</keyword>
<accession>A0ABU9D5W9</accession>
<dbReference type="Proteomes" id="UP001446205">
    <property type="component" value="Unassembled WGS sequence"/>
</dbReference>
<keyword evidence="8 16" id="KW-0812">Transmembrane</keyword>
<reference evidence="17 18" key="1">
    <citation type="submission" date="2024-04" db="EMBL/GenBank/DDBJ databases">
        <authorList>
            <person name="Abashina T."/>
            <person name="Shaikin A."/>
        </authorList>
    </citation>
    <scope>NUCLEOTIDE SEQUENCE [LARGE SCALE GENOMIC DNA]</scope>
    <source>
        <strain evidence="17 18">AAFK</strain>
    </source>
</reference>
<evidence type="ECO:0000313" key="18">
    <source>
        <dbReference type="Proteomes" id="UP001446205"/>
    </source>
</evidence>
<gene>
    <name evidence="17" type="ORF">WOB96_01180</name>
</gene>
<evidence type="ECO:0000256" key="6">
    <source>
        <dbReference type="ARBA" id="ARBA00022475"/>
    </source>
</evidence>
<evidence type="ECO:0000256" key="9">
    <source>
        <dbReference type="ARBA" id="ARBA00022723"/>
    </source>
</evidence>
<comment type="function">
    <text evidence="14">Involved in mercury resistance. Probably transfers a mercuric ion from the periplasmic Hg(2+)-binding protein MerP to the cytoplasmic mercuric reductase MerA.</text>
</comment>
<evidence type="ECO:0000313" key="17">
    <source>
        <dbReference type="EMBL" id="MEK8088366.1"/>
    </source>
</evidence>
<feature type="region of interest" description="Disordered" evidence="15">
    <location>
        <begin position="1"/>
        <end position="24"/>
    </location>
</feature>
<protein>
    <recommendedName>
        <fullName evidence="3">Mercuric transport protein MerT</fullName>
    </recommendedName>
    <alternativeName>
        <fullName evidence="13">Mercury ion transport protein</fullName>
    </alternativeName>
</protein>
<keyword evidence="11 16" id="KW-1133">Transmembrane helix</keyword>
<feature type="transmembrane region" description="Helical" evidence="16">
    <location>
        <begin position="70"/>
        <end position="88"/>
    </location>
</feature>
<feature type="transmembrane region" description="Helical" evidence="16">
    <location>
        <begin position="32"/>
        <end position="58"/>
    </location>
</feature>
<keyword evidence="7" id="KW-0997">Cell inner membrane</keyword>
<keyword evidence="5" id="KW-0475">Mercuric resistance</keyword>
<dbReference type="EMBL" id="JBBPCO010000001">
    <property type="protein sequence ID" value="MEK8088366.1"/>
    <property type="molecule type" value="Genomic_DNA"/>
</dbReference>
<feature type="compositionally biased region" description="Polar residues" evidence="15">
    <location>
        <begin position="14"/>
        <end position="24"/>
    </location>
</feature>
<comment type="similarity">
    <text evidence="2">Belongs to the MerT family.</text>
</comment>
<evidence type="ECO:0000256" key="12">
    <source>
        <dbReference type="ARBA" id="ARBA00023136"/>
    </source>
</evidence>
<dbReference type="Gene3D" id="1.10.287.910">
    <property type="entry name" value="bacterial mercury transporter, merf"/>
    <property type="match status" value="1"/>
</dbReference>
<evidence type="ECO:0000256" key="5">
    <source>
        <dbReference type="ARBA" id="ARBA00022466"/>
    </source>
</evidence>
<feature type="transmembrane region" description="Helical" evidence="16">
    <location>
        <begin position="116"/>
        <end position="134"/>
    </location>
</feature>
<name>A0ABU9D5W9_9PROT</name>
<evidence type="ECO:0000256" key="14">
    <source>
        <dbReference type="ARBA" id="ARBA00045720"/>
    </source>
</evidence>
<evidence type="ECO:0000256" key="7">
    <source>
        <dbReference type="ARBA" id="ARBA00022519"/>
    </source>
</evidence>
<evidence type="ECO:0000256" key="8">
    <source>
        <dbReference type="ARBA" id="ARBA00022692"/>
    </source>
</evidence>
<evidence type="ECO:0000256" key="2">
    <source>
        <dbReference type="ARBA" id="ARBA00008224"/>
    </source>
</evidence>
<proteinExistence type="inferred from homology"/>
<keyword evidence="4" id="KW-0813">Transport</keyword>
<keyword evidence="18" id="KW-1185">Reference proteome</keyword>
<dbReference type="Pfam" id="PF02411">
    <property type="entry name" value="MerT"/>
    <property type="match status" value="1"/>
</dbReference>
<keyword evidence="12 16" id="KW-0472">Membrane</keyword>
<evidence type="ECO:0000256" key="4">
    <source>
        <dbReference type="ARBA" id="ARBA00022448"/>
    </source>
</evidence>
<comment type="caution">
    <text evidence="17">The sequence shown here is derived from an EMBL/GenBank/DDBJ whole genome shotgun (WGS) entry which is preliminary data.</text>
</comment>
<evidence type="ECO:0000256" key="1">
    <source>
        <dbReference type="ARBA" id="ARBA00004429"/>
    </source>
</evidence>
<comment type="subcellular location">
    <subcellularLocation>
        <location evidence="1">Cell inner membrane</location>
        <topology evidence="1">Multi-pass membrane protein</topology>
    </subcellularLocation>
</comment>
<evidence type="ECO:0000256" key="11">
    <source>
        <dbReference type="ARBA" id="ARBA00022989"/>
    </source>
</evidence>
<keyword evidence="10" id="KW-0476">Mercury</keyword>
<organism evidence="17 18">
    <name type="scientific">Thermithiobacillus plumbiphilus</name>
    <dbReference type="NCBI Taxonomy" id="1729899"/>
    <lineage>
        <taxon>Bacteria</taxon>
        <taxon>Pseudomonadati</taxon>
        <taxon>Pseudomonadota</taxon>
        <taxon>Acidithiobacillia</taxon>
        <taxon>Acidithiobacillales</taxon>
        <taxon>Thermithiobacillaceae</taxon>
        <taxon>Thermithiobacillus</taxon>
    </lineage>
</organism>
<dbReference type="RefSeq" id="WP_341369431.1">
    <property type="nucleotide sequence ID" value="NZ_JBBPCO010000001.1"/>
</dbReference>
<dbReference type="InterPro" id="IPR003457">
    <property type="entry name" value="Transprt_MerT"/>
</dbReference>
<evidence type="ECO:0000256" key="15">
    <source>
        <dbReference type="SAM" id="MobiDB-lite"/>
    </source>
</evidence>
<evidence type="ECO:0000256" key="10">
    <source>
        <dbReference type="ARBA" id="ARBA00022914"/>
    </source>
</evidence>